<evidence type="ECO:0000313" key="5">
    <source>
        <dbReference type="Proteomes" id="UP000594638"/>
    </source>
</evidence>
<organism evidence="4 5">
    <name type="scientific">Olea europaea subsp. europaea</name>
    <dbReference type="NCBI Taxonomy" id="158383"/>
    <lineage>
        <taxon>Eukaryota</taxon>
        <taxon>Viridiplantae</taxon>
        <taxon>Streptophyta</taxon>
        <taxon>Embryophyta</taxon>
        <taxon>Tracheophyta</taxon>
        <taxon>Spermatophyta</taxon>
        <taxon>Magnoliopsida</taxon>
        <taxon>eudicotyledons</taxon>
        <taxon>Gunneridae</taxon>
        <taxon>Pentapetalae</taxon>
        <taxon>asterids</taxon>
        <taxon>lamiids</taxon>
        <taxon>Lamiales</taxon>
        <taxon>Oleaceae</taxon>
        <taxon>Oleeae</taxon>
        <taxon>Olea</taxon>
    </lineage>
</organism>
<dbReference type="EMBL" id="CACTIH010007573">
    <property type="protein sequence ID" value="CAA3015825.1"/>
    <property type="molecule type" value="Genomic_DNA"/>
</dbReference>
<feature type="domain" description="FAS1" evidence="3">
    <location>
        <begin position="57"/>
        <end position="112"/>
    </location>
</feature>
<dbReference type="PANTHER" id="PTHR32499">
    <property type="entry name" value="FASCICLIN-LIKE ARABINOGALACTAN PROTEIN 16"/>
    <property type="match status" value="1"/>
</dbReference>
<reference evidence="4 5" key="1">
    <citation type="submission" date="2019-12" db="EMBL/GenBank/DDBJ databases">
        <authorList>
            <person name="Alioto T."/>
            <person name="Alioto T."/>
            <person name="Gomez Garrido J."/>
        </authorList>
    </citation>
    <scope>NUCLEOTIDE SEQUENCE [LARGE SCALE GENOMIC DNA]</scope>
</reference>
<proteinExistence type="inferred from homology"/>
<gene>
    <name evidence="4" type="ORF">OLEA9_A081252</name>
</gene>
<dbReference type="InterPro" id="IPR036378">
    <property type="entry name" value="FAS1_dom_sf"/>
</dbReference>
<evidence type="ECO:0000256" key="2">
    <source>
        <dbReference type="SAM" id="MobiDB-lite"/>
    </source>
</evidence>
<dbReference type="Proteomes" id="UP000594638">
    <property type="component" value="Unassembled WGS sequence"/>
</dbReference>
<dbReference type="InterPro" id="IPR000782">
    <property type="entry name" value="FAS1_domain"/>
</dbReference>
<sequence length="112" mass="11832">MILSDGVIHGIERLLIPNTRRSLSSIPAVPPEGAPEKPVPPVSAGAPPVQVATTIISTDVIQILLHKGGYIEMADILVNLTSFASEMGRLISEGYVLTVLAPNDEAMVHPSK</sequence>
<comment type="caution">
    <text evidence="4">The sequence shown here is derived from an EMBL/GenBank/DDBJ whole genome shotgun (WGS) entry which is preliminary data.</text>
</comment>
<dbReference type="SUPFAM" id="SSF82153">
    <property type="entry name" value="FAS1 domain"/>
    <property type="match status" value="1"/>
</dbReference>
<dbReference type="AlphaFoldDB" id="A0A8S0UJM4"/>
<evidence type="ECO:0000259" key="3">
    <source>
        <dbReference type="PROSITE" id="PS50213"/>
    </source>
</evidence>
<feature type="compositionally biased region" description="Pro residues" evidence="2">
    <location>
        <begin position="28"/>
        <end position="41"/>
    </location>
</feature>
<dbReference type="InterPro" id="IPR044654">
    <property type="entry name" value="FLA15/16/17/18"/>
</dbReference>
<accession>A0A8S0UJM4</accession>
<dbReference type="PROSITE" id="PS50213">
    <property type="entry name" value="FAS1"/>
    <property type="match status" value="1"/>
</dbReference>
<evidence type="ECO:0000313" key="4">
    <source>
        <dbReference type="EMBL" id="CAA3015825.1"/>
    </source>
</evidence>
<dbReference type="PANTHER" id="PTHR32499:SF3">
    <property type="entry name" value="FASCICLIN-LIKE ARABINOGALACTAN PROTEIN 16"/>
    <property type="match status" value="1"/>
</dbReference>
<keyword evidence="5" id="KW-1185">Reference proteome</keyword>
<protein>
    <submittedName>
        <fullName evidence="4">AT5G06390, partial</fullName>
    </submittedName>
</protein>
<feature type="region of interest" description="Disordered" evidence="2">
    <location>
        <begin position="25"/>
        <end position="45"/>
    </location>
</feature>
<name>A0A8S0UJM4_OLEEU</name>
<evidence type="ECO:0000256" key="1">
    <source>
        <dbReference type="ARBA" id="ARBA00007843"/>
    </source>
</evidence>
<dbReference type="Gramene" id="OE9A081252T1">
    <property type="protein sequence ID" value="OE9A081252C1"/>
    <property type="gene ID" value="OE9A081252"/>
</dbReference>
<comment type="similarity">
    <text evidence="1">Belongs to the fasciclin-like AGP family.</text>
</comment>